<protein>
    <submittedName>
        <fullName evidence="1">Uncharacterized protein</fullName>
    </submittedName>
</protein>
<dbReference type="EMBL" id="FOYO01000001">
    <property type="protein sequence ID" value="SFR32628.1"/>
    <property type="molecule type" value="Genomic_DNA"/>
</dbReference>
<dbReference type="RefSeq" id="WP_090211260.1">
    <property type="nucleotide sequence ID" value="NZ_FOYO01000001.1"/>
</dbReference>
<proteinExistence type="predicted"/>
<gene>
    <name evidence="1" type="ORF">SAMN04488002_0170</name>
</gene>
<organism evidence="1 2">
    <name type="scientific">Litoreibacter janthinus</name>
    <dbReference type="NCBI Taxonomy" id="670154"/>
    <lineage>
        <taxon>Bacteria</taxon>
        <taxon>Pseudomonadati</taxon>
        <taxon>Pseudomonadota</taxon>
        <taxon>Alphaproteobacteria</taxon>
        <taxon>Rhodobacterales</taxon>
        <taxon>Roseobacteraceae</taxon>
        <taxon>Litoreibacter</taxon>
    </lineage>
</organism>
<reference evidence="2" key="1">
    <citation type="submission" date="2016-10" db="EMBL/GenBank/DDBJ databases">
        <authorList>
            <person name="Varghese N."/>
            <person name="Submissions S."/>
        </authorList>
    </citation>
    <scope>NUCLEOTIDE SEQUENCE [LARGE SCALE GENOMIC DNA]</scope>
    <source>
        <strain evidence="2">DSM 26921</strain>
    </source>
</reference>
<evidence type="ECO:0000313" key="1">
    <source>
        <dbReference type="EMBL" id="SFR32628.1"/>
    </source>
</evidence>
<sequence>MSKKLTQMQVNGHSTHLVQPIPATLSDLTPRAPLATCGRRIAFEGGLPGAEIEVTDGATVLDTIDYVYGAAWARVPPMLQSAGVHLVQNSCNGQTRTTITPPPNNMPTSLFKPIIWGKLLECMTSVDLDNIAPGATVIMHRDGVESARFDCAEVIATWSGHKPFVKGEEITIHQEYICGGKEDGRAVASGPNITNVQDASQMKKPVVLEPICPDAVLVTIANLTPGARVLFMADGQPLGYSETPSVTHSFPLPKLNAGHKLTVQCELCSKVSPVSDPVEPQPDTNLIGLDASKMYDDRARARLWRGQSEIRAL</sequence>
<dbReference type="Proteomes" id="UP000199658">
    <property type="component" value="Unassembled WGS sequence"/>
</dbReference>
<dbReference type="AlphaFoldDB" id="A0A1I6FRV8"/>
<keyword evidence="2" id="KW-1185">Reference proteome</keyword>
<evidence type="ECO:0000313" key="2">
    <source>
        <dbReference type="Proteomes" id="UP000199658"/>
    </source>
</evidence>
<name>A0A1I6FRV8_9RHOB</name>
<accession>A0A1I6FRV8</accession>
<dbReference type="STRING" id="670154.SAMN04488002_0170"/>